<reference evidence="1 2" key="1">
    <citation type="submission" date="2009-01" db="EMBL/GenBank/DDBJ databases">
        <authorList>
            <person name="Fulton L."/>
            <person name="Clifton S."/>
            <person name="Fulton B."/>
            <person name="Xu J."/>
            <person name="Minx P."/>
            <person name="Pepin K.H."/>
            <person name="Johnson M."/>
            <person name="Bhonagiri V."/>
            <person name="Nash W.E."/>
            <person name="Mardis E.R."/>
            <person name="Wilson R.K."/>
        </authorList>
    </citation>
    <scope>NUCLEOTIDE SEQUENCE [LARGE SCALE GENOMIC DNA]</scope>
    <source>
        <strain evidence="2">DSM 10507 / JCM 14656 / S5a33</strain>
    </source>
</reference>
<dbReference type="EMBL" id="ACBZ01000160">
    <property type="protein sequence ID" value="EEG48169.1"/>
    <property type="molecule type" value="Genomic_DNA"/>
</dbReference>
<protein>
    <submittedName>
        <fullName evidence="1">Uncharacterized protein</fullName>
    </submittedName>
</protein>
<dbReference type="PATRIC" id="fig|476272.21.peg.1061"/>
<keyword evidence="2" id="KW-1185">Reference proteome</keyword>
<evidence type="ECO:0000313" key="2">
    <source>
        <dbReference type="Proteomes" id="UP000003100"/>
    </source>
</evidence>
<name>C0CPX5_BLAHS</name>
<dbReference type="AlphaFoldDB" id="C0CPX5"/>
<organism evidence="1 2">
    <name type="scientific">Blautia hydrogenotrophica (strain DSM 10507 / JCM 14656 / S5a33)</name>
    <name type="common">Ruminococcus hydrogenotrophicus</name>
    <dbReference type="NCBI Taxonomy" id="476272"/>
    <lineage>
        <taxon>Bacteria</taxon>
        <taxon>Bacillati</taxon>
        <taxon>Bacillota</taxon>
        <taxon>Clostridia</taxon>
        <taxon>Lachnospirales</taxon>
        <taxon>Lachnospiraceae</taxon>
        <taxon>Blautia</taxon>
    </lineage>
</organism>
<reference evidence="1 2" key="2">
    <citation type="submission" date="2009-02" db="EMBL/GenBank/DDBJ databases">
        <title>Draft genome sequence of Blautia hydrogenotrophica DSM 10507 (Ruminococcus hydrogenotrophicus DSM 10507).</title>
        <authorList>
            <person name="Sudarsanam P."/>
            <person name="Ley R."/>
            <person name="Guruge J."/>
            <person name="Turnbaugh P.J."/>
            <person name="Mahowald M."/>
            <person name="Liep D."/>
            <person name="Gordon J."/>
        </authorList>
    </citation>
    <scope>NUCLEOTIDE SEQUENCE [LARGE SCALE GENOMIC DNA]</scope>
    <source>
        <strain evidence="2">DSM 10507 / JCM 14656 / S5a33</strain>
    </source>
</reference>
<proteinExistence type="predicted"/>
<comment type="caution">
    <text evidence="1">The sequence shown here is derived from an EMBL/GenBank/DDBJ whole genome shotgun (WGS) entry which is preliminary data.</text>
</comment>
<dbReference type="HOGENOM" id="CLU_3165188_0_0_9"/>
<dbReference type="Proteomes" id="UP000003100">
    <property type="component" value="Unassembled WGS sequence"/>
</dbReference>
<evidence type="ECO:0000313" key="1">
    <source>
        <dbReference type="EMBL" id="EEG48169.1"/>
    </source>
</evidence>
<gene>
    <name evidence="1" type="ORF">RUMHYD_02927</name>
</gene>
<sequence length="47" mass="5332">MAEVKQGTARQYRYKSVTVQPAPFVKLHYVLIVTDATVLLRKGTQLI</sequence>
<accession>C0CPX5</accession>